<dbReference type="EMBL" id="JAUIZM010000006">
    <property type="protein sequence ID" value="KAK1380242.1"/>
    <property type="molecule type" value="Genomic_DNA"/>
</dbReference>
<sequence>MESKPQGVPVSAAQASPRASLLSSSSGSSSFPIRAPLTIDSDSDVSSYGSDNGFLSKFDNVLEKPVVASLDDEISGDEESVVSKPFVTNPSEEISQESVGSGVVEKIVVSKPFVTDPDEEISLESVGSGVVEKIVVSKPFVTDPDEEVSGESIGSSNVEREIVSKSFVTPSNGKGSEEKESSSGSSSSVEKKFFSGLNVTIPDRIITMKRVLSRRFLAVNGESLASPLVEDEGGKNVGGEAKMVDDMILSLASPGILSIATTPVVKEEDGKVVGGDEKLVVSRPIATRSNGKISEGKEISSGSSSNVEEKAVSGPYLSITDKKITLNRVVSRRSLAVNGESLVSPLVAEVDSKNVGGKTKLVDDMILSPPSTGITPVAKLSGDGDEDSVGSAFEEDAGFSGVARIPALETLENLSTLKDQVLGVGDRDIDEDELQFNSVLDSEVLEGLVSSKHLNAVLGGDEDMSIVESDSLKNDNIGDLVEDEGPHIGGDAKATSVVESEVSLISGSSAMDEIAEYSVEEIHGLENMEQVAELYDIDSIDTGHNASVVCTSTTEGETAVDSLKGKEVVEGGQIEDAGIDESSSANYFPIDTSHLEIDKVVDWTVEFVDITELGTEVVKTVEEENVSVKQGEEVQEPGGKCDIKDSVFKENVEADEDVNVSAICLYDLKCGMNGGHVNESEIFSQKSKSDEVEIEQDTDFSDGQIPRSSESLLEDELCCESSIHQPGSLGSDSDHLELKNKDEVARNLVRSKEDEGSCSKEYVEGLKLGESNTLENIPCEMELEFTSDSISGGDSSYDHSKTIDEHFVTYLDVDADLAEESGKQLLLDSASFSGLPDVARGSETVNSIAITFSDDSGHLSLENSVDFNSSISSTEQTSQSDHLILSTSTELDHKKILAEEDIDKLDVQQIRAKYLRLVQRLGLSTENSVAAQVLYLMDLAKGRSSRPGLSQESAERETIEFEAIDKKDLDFTLNILIIGKSGVGKSATINSIFGEEKIIIDPFEPATTVVKEIAGTIDGIKVKVLDTPGLGTSLKDQSLNKKILKSIGRFMKNCPPDVVIYVDRLDMQSQDLTDLPLLRSITSVLGSSLWHKTFITLTHAASTPPDGPSGEPLSYEKFVALQSHVIQKLISHAIGEQNIINADAVNPVCLVENQGLWKKSRDEQVLLPNGEAWKPQLLLLCYSSCVNLKFSADQREEEATFGKRPVLVGQNTKLVMCAELNKKSEVSVKISSSEQLHLPLVILLSIVRSIFSKIIS</sequence>
<evidence type="ECO:0000256" key="3">
    <source>
        <dbReference type="SAM" id="MobiDB-lite"/>
    </source>
</evidence>
<dbReference type="SUPFAM" id="SSF52540">
    <property type="entry name" value="P-loop containing nucleoside triphosphate hydrolases"/>
    <property type="match status" value="1"/>
</dbReference>
<accession>A0AAD8I6V0</accession>
<evidence type="ECO:0000256" key="2">
    <source>
        <dbReference type="ARBA" id="ARBA00023134"/>
    </source>
</evidence>
<dbReference type="PANTHER" id="PTHR10903:SF120">
    <property type="entry name" value="TRANSLOCASE OF CHLOROPLAST 159, CHLOROPLASTIC"/>
    <property type="match status" value="1"/>
</dbReference>
<dbReference type="InterPro" id="IPR045058">
    <property type="entry name" value="GIMA/IAN/Toc"/>
</dbReference>
<dbReference type="Proteomes" id="UP001237642">
    <property type="component" value="Unassembled WGS sequence"/>
</dbReference>
<feature type="region of interest" description="Disordered" evidence="3">
    <location>
        <begin position="1"/>
        <end position="47"/>
    </location>
</feature>
<evidence type="ECO:0000259" key="4">
    <source>
        <dbReference type="PROSITE" id="PS51720"/>
    </source>
</evidence>
<dbReference type="InterPro" id="IPR006703">
    <property type="entry name" value="G_AIG1"/>
</dbReference>
<dbReference type="GO" id="GO:0045036">
    <property type="term" value="P:protein targeting to chloroplast"/>
    <property type="evidence" value="ECO:0007669"/>
    <property type="project" value="TreeGrafter"/>
</dbReference>
<dbReference type="PROSITE" id="PS51720">
    <property type="entry name" value="G_AIG1"/>
    <property type="match status" value="1"/>
</dbReference>
<dbReference type="InterPro" id="IPR027417">
    <property type="entry name" value="P-loop_NTPase"/>
</dbReference>
<dbReference type="GO" id="GO:0005525">
    <property type="term" value="F:GTP binding"/>
    <property type="evidence" value="ECO:0007669"/>
    <property type="project" value="UniProtKB-KW"/>
</dbReference>
<dbReference type="AlphaFoldDB" id="A0AAD8I6V0"/>
<dbReference type="PANTHER" id="PTHR10903">
    <property type="entry name" value="GTPASE, IMAP FAMILY MEMBER-RELATED"/>
    <property type="match status" value="1"/>
</dbReference>
<organism evidence="5 6">
    <name type="scientific">Heracleum sosnowskyi</name>
    <dbReference type="NCBI Taxonomy" id="360622"/>
    <lineage>
        <taxon>Eukaryota</taxon>
        <taxon>Viridiplantae</taxon>
        <taxon>Streptophyta</taxon>
        <taxon>Embryophyta</taxon>
        <taxon>Tracheophyta</taxon>
        <taxon>Spermatophyta</taxon>
        <taxon>Magnoliopsida</taxon>
        <taxon>eudicotyledons</taxon>
        <taxon>Gunneridae</taxon>
        <taxon>Pentapetalae</taxon>
        <taxon>asterids</taxon>
        <taxon>campanulids</taxon>
        <taxon>Apiales</taxon>
        <taxon>Apiaceae</taxon>
        <taxon>Apioideae</taxon>
        <taxon>apioid superclade</taxon>
        <taxon>Tordylieae</taxon>
        <taxon>Tordyliinae</taxon>
        <taxon>Heracleum</taxon>
    </lineage>
</organism>
<keyword evidence="1" id="KW-0547">Nucleotide-binding</keyword>
<feature type="domain" description="AIG1-type G" evidence="4">
    <location>
        <begin position="970"/>
        <end position="1210"/>
    </location>
</feature>
<feature type="compositionally biased region" description="Low complexity" evidence="3">
    <location>
        <begin position="11"/>
        <end position="30"/>
    </location>
</feature>
<protein>
    <submittedName>
        <fullName evidence="5">AIG1-type G domain-containing protein</fullName>
    </submittedName>
</protein>
<reference evidence="5" key="2">
    <citation type="submission" date="2023-05" db="EMBL/GenBank/DDBJ databases">
        <authorList>
            <person name="Schelkunov M.I."/>
        </authorList>
    </citation>
    <scope>NUCLEOTIDE SEQUENCE</scope>
    <source>
        <strain evidence="5">Hsosn_3</strain>
        <tissue evidence="5">Leaf</tissue>
    </source>
</reference>
<keyword evidence="2" id="KW-0342">GTP-binding</keyword>
<evidence type="ECO:0000256" key="1">
    <source>
        <dbReference type="ARBA" id="ARBA00022741"/>
    </source>
</evidence>
<evidence type="ECO:0000313" key="5">
    <source>
        <dbReference type="EMBL" id="KAK1380242.1"/>
    </source>
</evidence>
<name>A0AAD8I6V0_9APIA</name>
<dbReference type="Gene3D" id="3.40.50.300">
    <property type="entry name" value="P-loop containing nucleotide triphosphate hydrolases"/>
    <property type="match status" value="1"/>
</dbReference>
<feature type="region of interest" description="Disordered" evidence="3">
    <location>
        <begin position="167"/>
        <end position="189"/>
    </location>
</feature>
<reference evidence="5" key="1">
    <citation type="submission" date="2023-02" db="EMBL/GenBank/DDBJ databases">
        <title>Genome of toxic invasive species Heracleum sosnowskyi carries increased number of genes despite the absence of recent whole-genome duplications.</title>
        <authorList>
            <person name="Schelkunov M."/>
            <person name="Shtratnikova V."/>
            <person name="Makarenko M."/>
            <person name="Klepikova A."/>
            <person name="Omelchenko D."/>
            <person name="Novikova G."/>
            <person name="Obukhova E."/>
            <person name="Bogdanov V."/>
            <person name="Penin A."/>
            <person name="Logacheva M."/>
        </authorList>
    </citation>
    <scope>NUCLEOTIDE SEQUENCE</scope>
    <source>
        <strain evidence="5">Hsosn_3</strain>
        <tissue evidence="5">Leaf</tissue>
    </source>
</reference>
<evidence type="ECO:0000313" key="6">
    <source>
        <dbReference type="Proteomes" id="UP001237642"/>
    </source>
</evidence>
<comment type="caution">
    <text evidence="5">The sequence shown here is derived from an EMBL/GenBank/DDBJ whole genome shotgun (WGS) entry which is preliminary data.</text>
</comment>
<proteinExistence type="predicted"/>
<feature type="region of interest" description="Disordered" evidence="3">
    <location>
        <begin position="684"/>
        <end position="707"/>
    </location>
</feature>
<keyword evidence="6" id="KW-1185">Reference proteome</keyword>
<dbReference type="Pfam" id="PF04548">
    <property type="entry name" value="AIG1"/>
    <property type="match status" value="1"/>
</dbReference>
<gene>
    <name evidence="5" type="ORF">POM88_026986</name>
</gene>
<dbReference type="GO" id="GO:0009707">
    <property type="term" value="C:chloroplast outer membrane"/>
    <property type="evidence" value="ECO:0007669"/>
    <property type="project" value="TreeGrafter"/>
</dbReference>